<dbReference type="InterPro" id="IPR056639">
    <property type="entry name" value="DUF7737"/>
</dbReference>
<dbReference type="Pfam" id="PF18991">
    <property type="entry name" value="DUF5724"/>
    <property type="match status" value="1"/>
</dbReference>
<feature type="domain" description="DUF7737" evidence="3">
    <location>
        <begin position="1669"/>
        <end position="1770"/>
    </location>
</feature>
<feature type="domain" description="DUF5724" evidence="2">
    <location>
        <begin position="56"/>
        <end position="1374"/>
    </location>
</feature>
<name>A0A1T4K6C6_9FIRM</name>
<evidence type="ECO:0000313" key="4">
    <source>
        <dbReference type="EMBL" id="SJZ37883.1"/>
    </source>
</evidence>
<organism evidence="4 5">
    <name type="scientific">Eubacterium ruminantium</name>
    <dbReference type="NCBI Taxonomy" id="42322"/>
    <lineage>
        <taxon>Bacteria</taxon>
        <taxon>Bacillati</taxon>
        <taxon>Bacillota</taxon>
        <taxon>Clostridia</taxon>
        <taxon>Eubacteriales</taxon>
        <taxon>Eubacteriaceae</taxon>
        <taxon>Eubacterium</taxon>
    </lineage>
</organism>
<evidence type="ECO:0000259" key="2">
    <source>
        <dbReference type="Pfam" id="PF18991"/>
    </source>
</evidence>
<feature type="domain" description="DUF4132" evidence="1">
    <location>
        <begin position="1414"/>
        <end position="1579"/>
    </location>
</feature>
<dbReference type="Pfam" id="PF24879">
    <property type="entry name" value="DUF7737"/>
    <property type="match status" value="1"/>
</dbReference>
<dbReference type="InterPro" id="IPR025406">
    <property type="entry name" value="DUF4132"/>
</dbReference>
<proteinExistence type="predicted"/>
<reference evidence="4 5" key="1">
    <citation type="submission" date="2017-02" db="EMBL/GenBank/DDBJ databases">
        <authorList>
            <person name="Peterson S.W."/>
        </authorList>
    </citation>
    <scope>NUCLEOTIDE SEQUENCE [LARGE SCALE GENOMIC DNA]</scope>
    <source>
        <strain evidence="4 5">ATCC 17233</strain>
    </source>
</reference>
<dbReference type="RefSeq" id="WP_078785870.1">
    <property type="nucleotide sequence ID" value="NZ_FMTO01000002.1"/>
</dbReference>
<evidence type="ECO:0000259" key="1">
    <source>
        <dbReference type="Pfam" id="PF13569"/>
    </source>
</evidence>
<evidence type="ECO:0008006" key="6">
    <source>
        <dbReference type="Google" id="ProtNLM"/>
    </source>
</evidence>
<gene>
    <name evidence="4" type="ORF">SAMN02745110_00190</name>
</gene>
<sequence>MTEDERRNIGYAVSEKFQKEDKKIESKFSKNLYEFLHGGIRRYEVDGKYVINKLGKELKEHLVEGGKPSDYFKKNVKELTGYIDKDLIPYMYKSMDSVDDWQLNWNSYYRQSFRNKGVYSDYFVRLSEIVEHYRFVTNIMNYDAGKKYSLAEIITQKVSENLGIYLKNYEWERKKVLYYLAALLDEENPEVEDAIEGIFYRDEGIMDVSYIRAMVMSHNKKIYEILGKTLLAAKLSEGLRQAICENIDFGTADAFKYMLSIINDNNLIRFASVKRAIMTFTGLGAYGTKDVDRVTAKELGLIVDALNDDKVIEEYLKTEDSMKIYIGLWASGSVNITNSFERAYKLCMEGTDHQRKTACFFLKNIEYRGSLQNYSKEIVKKFKEDKETLALIFSRFMGGTGAAIMSTIYPGNSSRFNCRDEYKKKVYADYTEYFENEQECREFYDLLKGCLDEIPKKGYSFEPSVFPWNKVELKRSDIAVRMIFCASALKDKELIIQSTELIKDVTGGWDGNRTDALELLLREPDCPELLKALTKEVSNADTDARNYAYMLLKQELEADRTALGGEMATKAGKLPEFCYDILEDQLRSKREDIRSHVIELISTRGPEEKLEMLERLFKDGKEERVTAGLDIIIQLKKDDDVIFSAAAEKIKLIEKPTTKESILINEIQGDKSGGHVEQEAFYDEKATYTPTLDSDYIVFVVEKYLELFPGSDIVKVLTKGDILNDSEKAAVKKVKSSGDIKEKRLLELVEKLSQLIDDNKDREYQGWDGPQLLGNGLEREYINGKYGNYPFLDLWDDFKEKNKITDREIQAIYTAFQLHSDRDEVNGYREFFDPMLDRMFGLYLDSKKLDKFKYLGQMYHIFGCYYGQSEIPKNRMYYSAAAALYLLSCKDELVYKYKTDQIVDEWRRRGKDKNEEYLKHILLYDSVKTILIGLRGDIRNYPINHIFMDKIYLPALEDGSLETTIYGGRSYSYEPLQSIDFIKAAAAGVISKDYMYKMFLSERYIADSMRTISSVIRFVREASMNVATRNRTYSWHTHEQRSYVQTLLDINLDEQSVEDLNEKQQKTMEIVDEAYKNISDLILGTELVRGDTETEYSKYIYNLSRVYGVEYLVRILSALGKDTLDRNTYHYTGYCYNNVSKKESLSHLLSVCIPDPKDGTVEEQTKKLKKLVKETDIGESRLIEAGLFSPEWLPIIGQYLGWEGFTSGCYYFMAHMNENFDDKRKAVIAKYTPLTPEELNTGAFDVDWFKEVYEKLGKKRFDAIYKAAKYISDGAKHSRARKYADAARGEMDAEKTAAEIESKRNKDLLMAYALIPGKKDETVKKYQFIQKFLKSSKQFGAQRRASEKAASEMAVKNLAKVEGYDDETRFILKMEREISSELTGFLEPHEVGEYAVWLEPDDSGKVALNVEKAGKKLKSVPASLKKDEYIVDIGEAKKTFTEQYRRTKLMMEESMEGENEYYVSEILDMAKDPVIGKLVGRLLFKKGDFFGFPEDIEAEGFKGTDTVIVAHPYHLYDAGRWHEFQKLCFDRQIKQPFKQIFRELYVMTDEEKNLTESRRYAGNQINPKQTVGALRNRRWIADEENGLQKIYYKENIIATIYALADWFSPSDIEAPTLEWVAFYDRKTFERKPICEIPDIIFSEVMRDVDLAVSVAHAGQIDPEMSHSTIEMRKAIAEFVVPMFKLDNVTFTDSHAIIKGTRGNYTVHLGSGVIHQEGGPMINVLPVHSQSRGRIFLPFVDDDPKTSEIMSKIIFFAEDKKIKDPFILDQIV</sequence>
<dbReference type="Pfam" id="PF13569">
    <property type="entry name" value="DUF4132"/>
    <property type="match status" value="1"/>
</dbReference>
<dbReference type="OrthoDB" id="9763697at2"/>
<protein>
    <recommendedName>
        <fullName evidence="6">DUF4132 domain-containing protein</fullName>
    </recommendedName>
</protein>
<evidence type="ECO:0000313" key="5">
    <source>
        <dbReference type="Proteomes" id="UP000189857"/>
    </source>
</evidence>
<dbReference type="InterPro" id="IPR043782">
    <property type="entry name" value="DUF5724"/>
</dbReference>
<dbReference type="Proteomes" id="UP000189857">
    <property type="component" value="Unassembled WGS sequence"/>
</dbReference>
<dbReference type="EMBL" id="FUXA01000003">
    <property type="protein sequence ID" value="SJZ37883.1"/>
    <property type="molecule type" value="Genomic_DNA"/>
</dbReference>
<evidence type="ECO:0000259" key="3">
    <source>
        <dbReference type="Pfam" id="PF24879"/>
    </source>
</evidence>
<accession>A0A1T4K6C6</accession>
<keyword evidence="5" id="KW-1185">Reference proteome</keyword>